<gene>
    <name evidence="1" type="ORF">LPB072_14965</name>
    <name evidence="2" type="ORF">LPB72_00850</name>
</gene>
<organism evidence="1 4">
    <name type="scientific">Hydrogenophaga crassostreae</name>
    <dbReference type="NCBI Taxonomy" id="1763535"/>
    <lineage>
        <taxon>Bacteria</taxon>
        <taxon>Pseudomonadati</taxon>
        <taxon>Pseudomonadota</taxon>
        <taxon>Betaproteobacteria</taxon>
        <taxon>Burkholderiales</taxon>
        <taxon>Comamonadaceae</taxon>
        <taxon>Hydrogenophaga</taxon>
    </lineage>
</organism>
<dbReference type="AlphaFoldDB" id="A0A170AJB3"/>
<dbReference type="Proteomes" id="UP000185680">
    <property type="component" value="Chromosome"/>
</dbReference>
<evidence type="ECO:0000313" key="1">
    <source>
        <dbReference type="EMBL" id="AOW13945.1"/>
    </source>
</evidence>
<dbReference type="Proteomes" id="UP000185657">
    <property type="component" value="Unassembled WGS sequence"/>
</dbReference>
<proteinExistence type="predicted"/>
<reference evidence="2 3" key="1">
    <citation type="submission" date="2016-02" db="EMBL/GenBank/DDBJ databases">
        <title>Draft genome sequence of Hydrogenophaga sp. LPB0072.</title>
        <authorList>
            <person name="Shin S.-K."/>
            <person name="Yi H."/>
        </authorList>
    </citation>
    <scope>NUCLEOTIDE SEQUENCE [LARGE SCALE GENOMIC DNA]</scope>
    <source>
        <strain evidence="2 3">LPB0072</strain>
    </source>
</reference>
<evidence type="ECO:0000313" key="4">
    <source>
        <dbReference type="Proteomes" id="UP000185680"/>
    </source>
</evidence>
<evidence type="ECO:0000313" key="2">
    <source>
        <dbReference type="EMBL" id="OAD44090.1"/>
    </source>
</evidence>
<dbReference type="OrthoDB" id="9813770at2"/>
<sequence length="212" mass="22784">MVKHLTYLMDPFCGWCYGAAPMIQALRAEANVQITIAPTGLFAGDSGGPMNAEFASFAWTNDQRIANLTGQRFTAAYRTQLLNDHSKRFDSGPATLALTAVHLTAPERELDALSAFQLARYVDGRDTADLNVLAAILGELALHAAADRLISGDDVLVGTSRKRMSSARRDMATFGAQGVPNLILSSSETRQLLSGGLLYGDPAPLLTRLRTT</sequence>
<dbReference type="InterPro" id="IPR036249">
    <property type="entry name" value="Thioredoxin-like_sf"/>
</dbReference>
<reference evidence="1 4" key="2">
    <citation type="submission" date="2016-10" db="EMBL/GenBank/DDBJ databases">
        <title>Hydorgenophaga sp. LPB0072 isolated from gastropod.</title>
        <authorList>
            <person name="Kim E."/>
            <person name="Yi H."/>
        </authorList>
    </citation>
    <scope>NUCLEOTIDE SEQUENCE [LARGE SCALE GENOMIC DNA]</scope>
    <source>
        <strain evidence="1 4">LPB0072</strain>
    </source>
</reference>
<dbReference type="CDD" id="cd03025">
    <property type="entry name" value="DsbA_FrnE_like"/>
    <property type="match status" value="1"/>
</dbReference>
<name>A0A170AJB3_9BURK</name>
<dbReference type="KEGG" id="hyl:LPB072_14965"/>
<dbReference type="Gene3D" id="3.40.30.10">
    <property type="entry name" value="Glutaredoxin"/>
    <property type="match status" value="1"/>
</dbReference>
<dbReference type="STRING" id="1763535.LPB072_14965"/>
<evidence type="ECO:0008006" key="5">
    <source>
        <dbReference type="Google" id="ProtNLM"/>
    </source>
</evidence>
<accession>A0A170AJB3</accession>
<dbReference type="SUPFAM" id="SSF52833">
    <property type="entry name" value="Thioredoxin-like"/>
    <property type="match status" value="1"/>
</dbReference>
<dbReference type="EMBL" id="LVWD01000001">
    <property type="protein sequence ID" value="OAD44090.1"/>
    <property type="molecule type" value="Genomic_DNA"/>
</dbReference>
<dbReference type="RefSeq" id="WP_066084331.1">
    <property type="nucleotide sequence ID" value="NZ_CP017476.1"/>
</dbReference>
<evidence type="ECO:0000313" key="3">
    <source>
        <dbReference type="Proteomes" id="UP000185657"/>
    </source>
</evidence>
<dbReference type="EMBL" id="CP017476">
    <property type="protein sequence ID" value="AOW13945.1"/>
    <property type="molecule type" value="Genomic_DNA"/>
</dbReference>
<protein>
    <recommendedName>
        <fullName evidence="5">Protein-disulfide isomerase</fullName>
    </recommendedName>
</protein>
<keyword evidence="3" id="KW-1185">Reference proteome</keyword>